<keyword evidence="5" id="KW-0812">Transmembrane</keyword>
<comment type="similarity">
    <text evidence="2">Belongs to the bacterial solute-binding protein 5 family.</text>
</comment>
<dbReference type="FunFam" id="3.90.76.10:FF:000001">
    <property type="entry name" value="Oligopeptide ABC transporter substrate-binding protein"/>
    <property type="match status" value="1"/>
</dbReference>
<keyword evidence="3" id="KW-0813">Transport</keyword>
<evidence type="ECO:0000313" key="8">
    <source>
        <dbReference type="Proteomes" id="UP000218775"/>
    </source>
</evidence>
<dbReference type="InterPro" id="IPR039424">
    <property type="entry name" value="SBP_5"/>
</dbReference>
<proteinExistence type="inferred from homology"/>
<dbReference type="Gene3D" id="3.10.105.10">
    <property type="entry name" value="Dipeptide-binding Protein, Domain 3"/>
    <property type="match status" value="1"/>
</dbReference>
<dbReference type="Pfam" id="PF00496">
    <property type="entry name" value="SBP_bac_5"/>
    <property type="match status" value="1"/>
</dbReference>
<gene>
    <name evidence="7" type="ORF">COB21_05205</name>
</gene>
<dbReference type="PANTHER" id="PTHR30290">
    <property type="entry name" value="PERIPLASMIC BINDING COMPONENT OF ABC TRANSPORTER"/>
    <property type="match status" value="1"/>
</dbReference>
<dbReference type="InterPro" id="IPR000914">
    <property type="entry name" value="SBP_5_dom"/>
</dbReference>
<dbReference type="InterPro" id="IPR030678">
    <property type="entry name" value="Peptide/Ni-bd"/>
</dbReference>
<dbReference type="PANTHER" id="PTHR30290:SF10">
    <property type="entry name" value="PERIPLASMIC OLIGOPEPTIDE-BINDING PROTEIN-RELATED"/>
    <property type="match status" value="1"/>
</dbReference>
<comment type="subcellular location">
    <subcellularLocation>
        <location evidence="1">Cell envelope</location>
    </subcellularLocation>
</comment>
<dbReference type="PROSITE" id="PS51257">
    <property type="entry name" value="PROKAR_LIPOPROTEIN"/>
    <property type="match status" value="1"/>
</dbReference>
<evidence type="ECO:0000256" key="2">
    <source>
        <dbReference type="ARBA" id="ARBA00005695"/>
    </source>
</evidence>
<keyword evidence="5" id="KW-1133">Transmembrane helix</keyword>
<dbReference type="Gene3D" id="3.40.190.10">
    <property type="entry name" value="Periplasmic binding protein-like II"/>
    <property type="match status" value="1"/>
</dbReference>
<evidence type="ECO:0000259" key="6">
    <source>
        <dbReference type="Pfam" id="PF00496"/>
    </source>
</evidence>
<evidence type="ECO:0000313" key="7">
    <source>
        <dbReference type="EMBL" id="PCI75838.1"/>
    </source>
</evidence>
<dbReference type="GO" id="GO:1904680">
    <property type="term" value="F:peptide transmembrane transporter activity"/>
    <property type="evidence" value="ECO:0007669"/>
    <property type="project" value="TreeGrafter"/>
</dbReference>
<dbReference type="CDD" id="cd08504">
    <property type="entry name" value="PBP2_OppA"/>
    <property type="match status" value="1"/>
</dbReference>
<dbReference type="GO" id="GO:0015833">
    <property type="term" value="P:peptide transport"/>
    <property type="evidence" value="ECO:0007669"/>
    <property type="project" value="TreeGrafter"/>
</dbReference>
<dbReference type="GO" id="GO:0030313">
    <property type="term" value="C:cell envelope"/>
    <property type="evidence" value="ECO:0007669"/>
    <property type="project" value="UniProtKB-SubCell"/>
</dbReference>
<evidence type="ECO:0000256" key="3">
    <source>
        <dbReference type="ARBA" id="ARBA00022448"/>
    </source>
</evidence>
<feature type="transmembrane region" description="Helical" evidence="5">
    <location>
        <begin position="6"/>
        <end position="26"/>
    </location>
</feature>
<name>A0A2A4WZL8_UNCAE</name>
<dbReference type="Gene3D" id="3.90.76.10">
    <property type="entry name" value="Dipeptide-binding Protein, Domain 1"/>
    <property type="match status" value="1"/>
</dbReference>
<dbReference type="GO" id="GO:0042597">
    <property type="term" value="C:periplasmic space"/>
    <property type="evidence" value="ECO:0007669"/>
    <property type="project" value="UniProtKB-ARBA"/>
</dbReference>
<evidence type="ECO:0000256" key="5">
    <source>
        <dbReference type="SAM" id="Phobius"/>
    </source>
</evidence>
<feature type="domain" description="Solute-binding protein family 5" evidence="6">
    <location>
        <begin position="80"/>
        <end position="454"/>
    </location>
</feature>
<keyword evidence="5" id="KW-0472">Membrane</keyword>
<keyword evidence="4" id="KW-0732">Signal</keyword>
<dbReference type="AlphaFoldDB" id="A0A2A4WZL8"/>
<comment type="caution">
    <text evidence="7">The sequence shown here is derived from an EMBL/GenBank/DDBJ whole genome shotgun (WGS) entry which is preliminary data.</text>
</comment>
<reference evidence="8" key="1">
    <citation type="submission" date="2017-08" db="EMBL/GenBank/DDBJ databases">
        <title>A dynamic microbial community with high functional redundancy inhabits the cold, oxic subseafloor aquifer.</title>
        <authorList>
            <person name="Tully B.J."/>
            <person name="Wheat C.G."/>
            <person name="Glazer B.T."/>
            <person name="Huber J.A."/>
        </authorList>
    </citation>
    <scope>NUCLEOTIDE SEQUENCE [LARGE SCALE GENOMIC DNA]</scope>
</reference>
<evidence type="ECO:0000256" key="1">
    <source>
        <dbReference type="ARBA" id="ARBA00004196"/>
    </source>
</evidence>
<accession>A0A2A4WZL8</accession>
<dbReference type="SUPFAM" id="SSF53850">
    <property type="entry name" value="Periplasmic binding protein-like II"/>
    <property type="match status" value="1"/>
</dbReference>
<dbReference type="PIRSF" id="PIRSF002741">
    <property type="entry name" value="MppA"/>
    <property type="match status" value="1"/>
</dbReference>
<protein>
    <recommendedName>
        <fullName evidence="6">Solute-binding protein family 5 domain-containing protein</fullName>
    </recommendedName>
</protein>
<dbReference type="GO" id="GO:0043190">
    <property type="term" value="C:ATP-binding cassette (ABC) transporter complex"/>
    <property type="evidence" value="ECO:0007669"/>
    <property type="project" value="InterPro"/>
</dbReference>
<dbReference type="EMBL" id="NVUK01000039">
    <property type="protein sequence ID" value="PCI75838.1"/>
    <property type="molecule type" value="Genomic_DNA"/>
</dbReference>
<sequence>MFKSYYKSIVYMFVFTAPLLMFVGCTEKQRQDKVKKSKIFTLAYQTKIRSLHPRIGSDLPAALFVNMMFEGLMRKNAKGEVEPGVTESYKLSEDKCTYTFYLKKTKWSNGDDVTAFDFEHSWKASINPATAQTGAIYFYIIKNVLPCLDGSGSIEDVGIKAIDNWTLEVKLENPAPYFLSLTTCSIYAPVSKKNEELHPKWSVREGEHLVCNGPFVVDAWDRGNLISFEKNKMYWDRQNIQLEHVEAYLIDDENVIAHMFKKNQLDYIGSPFSVVSADHIVHKDFKGQVKNVETNRIEWLFVNVTRPPFDDKNFRKALAYAVNRKVLAEHIYQTGEIPALGILGATLTLNKEGYFSDANYTEAKKLFEKVQEKRADFDIKSFSISFAPSAKATKVVQALQDQWRQVLGCYVSLRQQEWPTHFQNCIQGDFDLAKMVWVSWLDDPIYALQTFRKKELTTNIGHWYSSEYEALLDASDIERDEVKRREYLRKAEAILMDEMPVIPLVFAPATYVHQDYVEGIVISPLMEVNLRYVNLNSEKKLKAL</sequence>
<evidence type="ECO:0000256" key="4">
    <source>
        <dbReference type="ARBA" id="ARBA00022729"/>
    </source>
</evidence>
<organism evidence="7 8">
    <name type="scientific">Aerophobetes bacterium</name>
    <dbReference type="NCBI Taxonomy" id="2030807"/>
    <lineage>
        <taxon>Bacteria</taxon>
        <taxon>Candidatus Aerophobota</taxon>
    </lineage>
</organism>
<dbReference type="Proteomes" id="UP000218775">
    <property type="component" value="Unassembled WGS sequence"/>
</dbReference>